<feature type="transmembrane region" description="Helical" evidence="1">
    <location>
        <begin position="386"/>
        <end position="406"/>
    </location>
</feature>
<gene>
    <name evidence="2" type="ORF">SAMN05216347_101154</name>
</gene>
<feature type="transmembrane region" description="Helical" evidence="1">
    <location>
        <begin position="264"/>
        <end position="291"/>
    </location>
</feature>
<name>A0A1H0JVG1_STREI</name>
<feature type="transmembrane region" description="Helical" evidence="1">
    <location>
        <begin position="6"/>
        <end position="21"/>
    </location>
</feature>
<sequence>MSQITTVNLFLLIFIFFYFLMKRRYRKFGYSPSNKLIDRDYKKWYRLYCTSMNRKRVTIYEIDRMILELKNILLKKGVTKTIVDDYIVMLEENDQKLGFKDLIIAVLGFISANSWVNDQLNKVNAKSLLSAINNEESKQKFLFLILIFSILLAVILLFVFLYIIFKVDSTNNENQKLVLLKRLSTIWDFDINTEVKTFDDLEKFRKNGSGNVDNIIYSKIEFPRSSIDKCIDNSIGDKVNIILSFFSDLFSNSKDGIAQIISKIINIIIGFTVFIMATTIIISLNLLFWIIDSMTINLVIRRVIFLLFLIFLVFAFILVFSIYNSQISINIDERKKLRDIADYQIVLIKKRVIWGWIQGILYFLVIAGTWYFLYFLWKEVHFNHPLFIILQGVFFSIFLIVGYIVTVEKNIQ</sequence>
<reference evidence="2 3" key="1">
    <citation type="submission" date="2016-10" db="EMBL/GenBank/DDBJ databases">
        <authorList>
            <person name="de Groot N.N."/>
        </authorList>
    </citation>
    <scope>NUCLEOTIDE SEQUENCE [LARGE SCALE GENOMIC DNA]</scope>
    <source>
        <strain evidence="2 3">Sb04</strain>
    </source>
</reference>
<feature type="transmembrane region" description="Helical" evidence="1">
    <location>
        <begin position="352"/>
        <end position="374"/>
    </location>
</feature>
<evidence type="ECO:0000256" key="1">
    <source>
        <dbReference type="SAM" id="Phobius"/>
    </source>
</evidence>
<keyword evidence="1" id="KW-0812">Transmembrane</keyword>
<protein>
    <submittedName>
        <fullName evidence="2">Uncharacterized protein</fullName>
    </submittedName>
</protein>
<feature type="transmembrane region" description="Helical" evidence="1">
    <location>
        <begin position="97"/>
        <end position="116"/>
    </location>
</feature>
<dbReference type="AlphaFoldDB" id="A0A1H0JVG1"/>
<evidence type="ECO:0000313" key="3">
    <source>
        <dbReference type="Proteomes" id="UP000183816"/>
    </source>
</evidence>
<proteinExistence type="predicted"/>
<dbReference type="Proteomes" id="UP000183816">
    <property type="component" value="Unassembled WGS sequence"/>
</dbReference>
<feature type="transmembrane region" description="Helical" evidence="1">
    <location>
        <begin position="141"/>
        <end position="165"/>
    </location>
</feature>
<organism evidence="2 3">
    <name type="scientific">Streptococcus equinus</name>
    <name type="common">Streptococcus bovis</name>
    <dbReference type="NCBI Taxonomy" id="1335"/>
    <lineage>
        <taxon>Bacteria</taxon>
        <taxon>Bacillati</taxon>
        <taxon>Bacillota</taxon>
        <taxon>Bacilli</taxon>
        <taxon>Lactobacillales</taxon>
        <taxon>Streptococcaceae</taxon>
        <taxon>Streptococcus</taxon>
    </lineage>
</organism>
<feature type="transmembrane region" description="Helical" evidence="1">
    <location>
        <begin position="303"/>
        <end position="331"/>
    </location>
</feature>
<dbReference type="EMBL" id="FNJK01000001">
    <property type="protein sequence ID" value="SDO47472.1"/>
    <property type="molecule type" value="Genomic_DNA"/>
</dbReference>
<accession>A0A1H0JVG1</accession>
<evidence type="ECO:0000313" key="2">
    <source>
        <dbReference type="EMBL" id="SDO47472.1"/>
    </source>
</evidence>
<keyword evidence="1" id="KW-0472">Membrane</keyword>
<keyword evidence="1" id="KW-1133">Transmembrane helix</keyword>